<name>A0AAV5IJ75_9ROSI</name>
<keyword evidence="2" id="KW-1185">Reference proteome</keyword>
<protein>
    <submittedName>
        <fullName evidence="1">Uncharacterized protein</fullName>
    </submittedName>
</protein>
<evidence type="ECO:0000313" key="1">
    <source>
        <dbReference type="EMBL" id="GKV01967.1"/>
    </source>
</evidence>
<proteinExistence type="predicted"/>
<accession>A0AAV5IJ75</accession>
<gene>
    <name evidence="1" type="ORF">SLEP1_g14468</name>
</gene>
<dbReference type="AlphaFoldDB" id="A0AAV5IJ75"/>
<dbReference type="EMBL" id="BPVZ01000018">
    <property type="protein sequence ID" value="GKV01967.1"/>
    <property type="molecule type" value="Genomic_DNA"/>
</dbReference>
<reference evidence="1 2" key="1">
    <citation type="journal article" date="2021" name="Commun. Biol.">
        <title>The genome of Shorea leprosula (Dipterocarpaceae) highlights the ecological relevance of drought in aseasonal tropical rainforests.</title>
        <authorList>
            <person name="Ng K.K.S."/>
            <person name="Kobayashi M.J."/>
            <person name="Fawcett J.A."/>
            <person name="Hatakeyama M."/>
            <person name="Paape T."/>
            <person name="Ng C.H."/>
            <person name="Ang C.C."/>
            <person name="Tnah L.H."/>
            <person name="Lee C.T."/>
            <person name="Nishiyama T."/>
            <person name="Sese J."/>
            <person name="O'Brien M.J."/>
            <person name="Copetti D."/>
            <person name="Mohd Noor M.I."/>
            <person name="Ong R.C."/>
            <person name="Putra M."/>
            <person name="Sireger I.Z."/>
            <person name="Indrioko S."/>
            <person name="Kosugi Y."/>
            <person name="Izuno A."/>
            <person name="Isagi Y."/>
            <person name="Lee S.L."/>
            <person name="Shimizu K.K."/>
        </authorList>
    </citation>
    <scope>NUCLEOTIDE SEQUENCE [LARGE SCALE GENOMIC DNA]</scope>
    <source>
        <strain evidence="1">214</strain>
    </source>
</reference>
<comment type="caution">
    <text evidence="1">The sequence shown here is derived from an EMBL/GenBank/DDBJ whole genome shotgun (WGS) entry which is preliminary data.</text>
</comment>
<evidence type="ECO:0000313" key="2">
    <source>
        <dbReference type="Proteomes" id="UP001054252"/>
    </source>
</evidence>
<organism evidence="1 2">
    <name type="scientific">Rubroshorea leprosula</name>
    <dbReference type="NCBI Taxonomy" id="152421"/>
    <lineage>
        <taxon>Eukaryota</taxon>
        <taxon>Viridiplantae</taxon>
        <taxon>Streptophyta</taxon>
        <taxon>Embryophyta</taxon>
        <taxon>Tracheophyta</taxon>
        <taxon>Spermatophyta</taxon>
        <taxon>Magnoliopsida</taxon>
        <taxon>eudicotyledons</taxon>
        <taxon>Gunneridae</taxon>
        <taxon>Pentapetalae</taxon>
        <taxon>rosids</taxon>
        <taxon>malvids</taxon>
        <taxon>Malvales</taxon>
        <taxon>Dipterocarpaceae</taxon>
        <taxon>Rubroshorea</taxon>
    </lineage>
</organism>
<dbReference type="Proteomes" id="UP001054252">
    <property type="component" value="Unassembled WGS sequence"/>
</dbReference>
<sequence length="73" mass="8076">MGEPNTNTDTSLILFVLCSFLNNQSPYERLHGTVHLVFVGSVDQPADLFTKAHFPGRFCTLLSKLKLVSSQPP</sequence>